<dbReference type="InterPro" id="IPR019629">
    <property type="entry name" value="Uncharacterised_HI1736/YgjV"/>
</dbReference>
<keyword evidence="1" id="KW-0812">Transmembrane</keyword>
<name>A0AAQ3JLL9_ANAHA</name>
<protein>
    <submittedName>
        <fullName evidence="2">YgjV family protein</fullName>
    </submittedName>
</protein>
<organism evidence="2 3">
    <name type="scientific">Anaerostipes hadrus</name>
    <dbReference type="NCBI Taxonomy" id="649756"/>
    <lineage>
        <taxon>Bacteria</taxon>
        <taxon>Bacillati</taxon>
        <taxon>Bacillota</taxon>
        <taxon>Clostridia</taxon>
        <taxon>Lachnospirales</taxon>
        <taxon>Lachnospiraceae</taxon>
        <taxon>Anaerostipes</taxon>
    </lineage>
</organism>
<gene>
    <name evidence="2" type="ORF">RBI15_05470</name>
</gene>
<dbReference type="GeneID" id="92740832"/>
<dbReference type="EMBL" id="CP132968">
    <property type="protein sequence ID" value="WMD17924.1"/>
    <property type="molecule type" value="Genomic_DNA"/>
</dbReference>
<dbReference type="Proteomes" id="UP001243496">
    <property type="component" value="Chromosome"/>
</dbReference>
<sequence>MIQAIGFLGTIIFFLSYQCKSNKNLFRVQFISYSLYTIHLLMLGAITGGFSYILNTVRSLCLGSKNDFFKGKIMCVIICALQMITLYFTWNGVISILPIIANIATTIGGYTYNGKTIRMVGMLINSPLWIIYNILVGSWAGIMDEIVSEISMIISIVRYGWDNLNEVENL</sequence>
<feature type="transmembrane region" description="Helical" evidence="1">
    <location>
        <begin position="120"/>
        <end position="142"/>
    </location>
</feature>
<feature type="transmembrane region" description="Helical" evidence="1">
    <location>
        <begin position="73"/>
        <end position="90"/>
    </location>
</feature>
<keyword evidence="1" id="KW-1133">Transmembrane helix</keyword>
<evidence type="ECO:0000313" key="3">
    <source>
        <dbReference type="Proteomes" id="UP001243496"/>
    </source>
</evidence>
<dbReference type="RefSeq" id="WP_306858390.1">
    <property type="nucleotide sequence ID" value="NZ_CP132968.1"/>
</dbReference>
<evidence type="ECO:0000313" key="2">
    <source>
        <dbReference type="EMBL" id="WMD17924.1"/>
    </source>
</evidence>
<dbReference type="AlphaFoldDB" id="A0AAQ3JLL9"/>
<accession>A0AAQ3JLL9</accession>
<keyword evidence="1" id="KW-0472">Membrane</keyword>
<reference evidence="2" key="1">
    <citation type="submission" date="2023-08" db="EMBL/GenBank/DDBJ databases">
        <title>Complete Genome Sequences of butyrate producing Anaerostipes hadrus strains BA1 and GIF7 isolated from the terminal ileum of a healthy lean male.</title>
        <authorList>
            <person name="Low A."/>
            <person name="Sheludchenko M."/>
            <person name="Cheng H.E."/>
            <person name="Koh X.Q."/>
            <person name="Lee J."/>
        </authorList>
    </citation>
    <scope>NUCLEOTIDE SEQUENCE</scope>
    <source>
        <strain evidence="2">BA1</strain>
    </source>
</reference>
<evidence type="ECO:0000256" key="1">
    <source>
        <dbReference type="SAM" id="Phobius"/>
    </source>
</evidence>
<proteinExistence type="predicted"/>
<feature type="transmembrane region" description="Helical" evidence="1">
    <location>
        <begin position="96"/>
        <end position="113"/>
    </location>
</feature>
<dbReference type="Pfam" id="PF10688">
    <property type="entry name" value="Imp-YgjV"/>
    <property type="match status" value="1"/>
</dbReference>
<feature type="transmembrane region" description="Helical" evidence="1">
    <location>
        <begin position="31"/>
        <end position="53"/>
    </location>
</feature>